<dbReference type="PROSITE" id="PS00690">
    <property type="entry name" value="DEAH_ATP_HELICASE"/>
    <property type="match status" value="1"/>
</dbReference>
<evidence type="ECO:0000259" key="13">
    <source>
        <dbReference type="PROSITE" id="PS51194"/>
    </source>
</evidence>
<dbReference type="Gene3D" id="3.40.50.300">
    <property type="entry name" value="P-loop containing nucleotide triphosphate hydrolases"/>
    <property type="match status" value="2"/>
</dbReference>
<dbReference type="GO" id="GO:0003724">
    <property type="term" value="F:RNA helicase activity"/>
    <property type="evidence" value="ECO:0007669"/>
    <property type="project" value="UniProtKB-EC"/>
</dbReference>
<protein>
    <recommendedName>
        <fullName evidence="2">RNA helicase</fullName>
        <ecNumber evidence="2">3.6.4.13</ecNumber>
    </recommendedName>
</protein>
<evidence type="ECO:0000256" key="1">
    <source>
        <dbReference type="ARBA" id="ARBA00004123"/>
    </source>
</evidence>
<feature type="region of interest" description="Disordered" evidence="11">
    <location>
        <begin position="142"/>
        <end position="370"/>
    </location>
</feature>
<keyword evidence="8" id="KW-0508">mRNA splicing</keyword>
<dbReference type="Proteomes" id="UP001530293">
    <property type="component" value="Unassembled WGS sequence"/>
</dbReference>
<evidence type="ECO:0000256" key="6">
    <source>
        <dbReference type="ARBA" id="ARBA00022806"/>
    </source>
</evidence>
<dbReference type="Pfam" id="PF04408">
    <property type="entry name" value="WHD_HA2"/>
    <property type="match status" value="1"/>
</dbReference>
<dbReference type="InterPro" id="IPR001650">
    <property type="entry name" value="Helicase_C-like"/>
</dbReference>
<feature type="compositionally biased region" description="Low complexity" evidence="11">
    <location>
        <begin position="212"/>
        <end position="230"/>
    </location>
</feature>
<proteinExistence type="predicted"/>
<dbReference type="EMBL" id="JALLBG020000268">
    <property type="protein sequence ID" value="KAL3757240.1"/>
    <property type="molecule type" value="Genomic_DNA"/>
</dbReference>
<evidence type="ECO:0000256" key="10">
    <source>
        <dbReference type="ARBA" id="ARBA00047984"/>
    </source>
</evidence>
<dbReference type="EC" id="3.6.4.13" evidence="2"/>
<dbReference type="Pfam" id="PF21010">
    <property type="entry name" value="HA2_C"/>
    <property type="match status" value="1"/>
</dbReference>
<gene>
    <name evidence="14" type="ORF">ACHAWU_008401</name>
</gene>
<feature type="compositionally biased region" description="Basic and acidic residues" evidence="11">
    <location>
        <begin position="231"/>
        <end position="242"/>
    </location>
</feature>
<feature type="domain" description="Helicase C-terminal" evidence="13">
    <location>
        <begin position="791"/>
        <end position="965"/>
    </location>
</feature>
<dbReference type="GO" id="GO:0008380">
    <property type="term" value="P:RNA splicing"/>
    <property type="evidence" value="ECO:0007669"/>
    <property type="project" value="UniProtKB-KW"/>
</dbReference>
<dbReference type="GO" id="GO:0016787">
    <property type="term" value="F:hydrolase activity"/>
    <property type="evidence" value="ECO:0007669"/>
    <property type="project" value="UniProtKB-KW"/>
</dbReference>
<keyword evidence="15" id="KW-1185">Reference proteome</keyword>
<comment type="caution">
    <text evidence="14">The sequence shown here is derived from an EMBL/GenBank/DDBJ whole genome shotgun (WGS) entry which is preliminary data.</text>
</comment>
<feature type="compositionally biased region" description="Basic and acidic residues" evidence="11">
    <location>
        <begin position="249"/>
        <end position="296"/>
    </location>
</feature>
<dbReference type="CDD" id="cd18791">
    <property type="entry name" value="SF2_C_RHA"/>
    <property type="match status" value="1"/>
</dbReference>
<dbReference type="InterPro" id="IPR048333">
    <property type="entry name" value="HA2_WH"/>
</dbReference>
<evidence type="ECO:0000256" key="9">
    <source>
        <dbReference type="ARBA" id="ARBA00023242"/>
    </source>
</evidence>
<feature type="compositionally biased region" description="Basic and acidic residues" evidence="11">
    <location>
        <begin position="434"/>
        <end position="456"/>
    </location>
</feature>
<evidence type="ECO:0000256" key="2">
    <source>
        <dbReference type="ARBA" id="ARBA00012552"/>
    </source>
</evidence>
<keyword evidence="3" id="KW-0507">mRNA processing</keyword>
<evidence type="ECO:0000259" key="12">
    <source>
        <dbReference type="PROSITE" id="PS51192"/>
    </source>
</evidence>
<evidence type="ECO:0000313" key="15">
    <source>
        <dbReference type="Proteomes" id="UP001530293"/>
    </source>
</evidence>
<dbReference type="Pfam" id="PF00270">
    <property type="entry name" value="DEAD"/>
    <property type="match status" value="1"/>
</dbReference>
<keyword evidence="7" id="KW-0067">ATP-binding</keyword>
<dbReference type="SMART" id="SM00487">
    <property type="entry name" value="DEXDc"/>
    <property type="match status" value="1"/>
</dbReference>
<dbReference type="SMART" id="SM00847">
    <property type="entry name" value="HA2"/>
    <property type="match status" value="1"/>
</dbReference>
<dbReference type="InterPro" id="IPR011709">
    <property type="entry name" value="DEAD-box_helicase_OB_fold"/>
</dbReference>
<keyword evidence="6" id="KW-0347">Helicase</keyword>
<dbReference type="InterPro" id="IPR011545">
    <property type="entry name" value="DEAD/DEAH_box_helicase_dom"/>
</dbReference>
<dbReference type="InterPro" id="IPR014001">
    <property type="entry name" value="Helicase_ATP-bd"/>
</dbReference>
<evidence type="ECO:0000256" key="8">
    <source>
        <dbReference type="ARBA" id="ARBA00023187"/>
    </source>
</evidence>
<evidence type="ECO:0000256" key="5">
    <source>
        <dbReference type="ARBA" id="ARBA00022801"/>
    </source>
</evidence>
<comment type="catalytic activity">
    <reaction evidence="10">
        <text>ATP + H2O = ADP + phosphate + H(+)</text>
        <dbReference type="Rhea" id="RHEA:13065"/>
        <dbReference type="ChEBI" id="CHEBI:15377"/>
        <dbReference type="ChEBI" id="CHEBI:15378"/>
        <dbReference type="ChEBI" id="CHEBI:30616"/>
        <dbReference type="ChEBI" id="CHEBI:43474"/>
        <dbReference type="ChEBI" id="CHEBI:456216"/>
        <dbReference type="EC" id="3.6.4.13"/>
    </reaction>
</comment>
<comment type="subcellular location">
    <subcellularLocation>
        <location evidence="1">Nucleus</location>
    </subcellularLocation>
</comment>
<organism evidence="14 15">
    <name type="scientific">Discostella pseudostelligera</name>
    <dbReference type="NCBI Taxonomy" id="259834"/>
    <lineage>
        <taxon>Eukaryota</taxon>
        <taxon>Sar</taxon>
        <taxon>Stramenopiles</taxon>
        <taxon>Ochrophyta</taxon>
        <taxon>Bacillariophyta</taxon>
        <taxon>Coscinodiscophyceae</taxon>
        <taxon>Thalassiosirophycidae</taxon>
        <taxon>Stephanodiscales</taxon>
        <taxon>Stephanodiscaceae</taxon>
        <taxon>Discostella</taxon>
    </lineage>
</organism>
<feature type="domain" description="Helicase ATP-binding" evidence="12">
    <location>
        <begin position="603"/>
        <end position="766"/>
    </location>
</feature>
<evidence type="ECO:0000256" key="3">
    <source>
        <dbReference type="ARBA" id="ARBA00022664"/>
    </source>
</evidence>
<dbReference type="Gene3D" id="1.20.120.1080">
    <property type="match status" value="1"/>
</dbReference>
<dbReference type="PROSITE" id="PS51194">
    <property type="entry name" value="HELICASE_CTER"/>
    <property type="match status" value="1"/>
</dbReference>
<dbReference type="PANTHER" id="PTHR18934:SF83">
    <property type="entry name" value="PRE-MRNA-SPLICING FACTOR ATP-DEPENDENT RNA HELICASE DHX16"/>
    <property type="match status" value="1"/>
</dbReference>
<keyword evidence="4" id="KW-0547">Nucleotide-binding</keyword>
<evidence type="ECO:0000313" key="14">
    <source>
        <dbReference type="EMBL" id="KAL3757240.1"/>
    </source>
</evidence>
<dbReference type="PROSITE" id="PS51192">
    <property type="entry name" value="HELICASE_ATP_BIND_1"/>
    <property type="match status" value="1"/>
</dbReference>
<feature type="region of interest" description="Disordered" evidence="11">
    <location>
        <begin position="434"/>
        <end position="524"/>
    </location>
</feature>
<evidence type="ECO:0000256" key="7">
    <source>
        <dbReference type="ARBA" id="ARBA00022840"/>
    </source>
</evidence>
<evidence type="ECO:0000256" key="11">
    <source>
        <dbReference type="SAM" id="MobiDB-lite"/>
    </source>
</evidence>
<name>A0ABD3LZQ9_9STRA</name>
<keyword evidence="5" id="KW-0378">Hydrolase</keyword>
<dbReference type="GO" id="GO:0005524">
    <property type="term" value="F:ATP binding"/>
    <property type="evidence" value="ECO:0007669"/>
    <property type="project" value="UniProtKB-KW"/>
</dbReference>
<dbReference type="GO" id="GO:0071006">
    <property type="term" value="C:U2-type catalytic step 1 spliceosome"/>
    <property type="evidence" value="ECO:0007669"/>
    <property type="project" value="UniProtKB-ARBA"/>
</dbReference>
<evidence type="ECO:0000256" key="4">
    <source>
        <dbReference type="ARBA" id="ARBA00022741"/>
    </source>
</evidence>
<dbReference type="FunFam" id="1.20.120.1080:FF:000001">
    <property type="entry name" value="Pre-mRNA-splicing factor ATP-dependent RNA helicase"/>
    <property type="match status" value="1"/>
</dbReference>
<dbReference type="AlphaFoldDB" id="A0ABD3LZQ9"/>
<feature type="region of interest" description="Disordered" evidence="11">
    <location>
        <begin position="544"/>
        <end position="574"/>
    </location>
</feature>
<dbReference type="PANTHER" id="PTHR18934">
    <property type="entry name" value="ATP-DEPENDENT RNA HELICASE"/>
    <property type="match status" value="1"/>
</dbReference>
<feature type="compositionally biased region" description="Basic and acidic residues" evidence="11">
    <location>
        <begin position="179"/>
        <end position="205"/>
    </location>
</feature>
<dbReference type="SMART" id="SM00490">
    <property type="entry name" value="HELICc"/>
    <property type="match status" value="1"/>
</dbReference>
<dbReference type="FunFam" id="3.40.50.300:FF:000007">
    <property type="entry name" value="Pre-mRNA-splicing factor ATP-dependent RNA helicase"/>
    <property type="match status" value="1"/>
</dbReference>
<sequence length="1233" mass="140619">MSKRMTPAELSSAKNWCSDHLHELLGFADSALSGFLVDVASSSSHQKKKSRDNDGVQRVLRTLREGGVNSDEDRLLKFATELCQRCGAGDSSSKPTSTSVAAATSSASATITASRTATNAEMIKRAADYSLMDMEEPQLNLPLKPIKDEKKSSNNGRAASIVSESKSKDTNRKSSSSRTKGEKSRETSRDADNDRKESKKIERGERRRRKYSSSSSSSEGEGVIDDQQLFEQRERRRDELRQKRSSNKRGTDRDDEQGRTEKDLSKLTPEERAEIERERDIRERDEFAKRLTEKDKQKHRSKLDRRNDDDDDGSDDNGDRRENEGQKRMERLRKREERDRRLARGEEVILGDSDDDEYGTSKKKKTAISINDMRTESRRAYLQKRTKRELELLERELADEEELIAKVGGVHTLTAEEKKELQLKREILRMAREHGHVEDDEAEAAKKPDGFYRLPDEFDGDQEEHRGKTRAQRGEELLTSRYVEPKQEKSEQQLWEEGQTQMAAGLGRHKKRHKEEGDDDENKYDFVFEEQQIDFVCMDTKKGYDHRNKNKQRHPSKQYEEEGEDEERPEEERALEIRPATKHEKILAGRKELPVYPYREDFLSALQDHQVLILVGETGSGKTTQIPQYLHEVGYSELGKIGCTQPRRVAAMSVAARVAEEMNVRVGHEVGYSIRFENCTSRKTVIQYMTDGMLLREFLTEPDLKSYSCLVIDEAHERTLHTDILFGLVKDVARFRNDLKLIISSATLDAEKFSKFFDDASIFMIPGRMYPVDIYYTKAPEADYVDASIVTVLQIHISQPLDGDILVFLTGQEEIETAAEILAHRSKVLGNKIAELILCPIYANLPSEQQAKIFDETPKQARKVVLATNIAETSLTINGIKYVIDTGFNKETSFNAKTGVQSLMVMPISQASANQRAGRAGRTQPGKCFRLFTAYSFQHELDPNTTPEILRTNMCNVVLMLKSLGIDNLLAFDFMDPPPPDTLIRALEQLYALGALNDRGELTKMGRRMAEFPLDPMLSKTVIVSEKYKCVSEVLSAVSMLSIGSSVFYCPKEKKVHADTARLNFARGGGGDHIALLRCYQEWAETDYSPQWCFENFVQVRNMKKARDIREQLEGLCERVEVDPNISSPEDIESTLKAVTAGFFFNTARLGRSGDYETVKQRRTVYIHPSSVLAKEEPLPGWVVYFELAFTSKEFMRQVAPIQPKWLIEIAPHFYQESDVEDSKTKKMPKEKK</sequence>
<feature type="region of interest" description="Disordered" evidence="11">
    <location>
        <begin position="86"/>
        <end position="118"/>
    </location>
</feature>
<accession>A0ABD3LZQ9</accession>
<feature type="compositionally biased region" description="Basic and acidic residues" evidence="11">
    <location>
        <begin position="317"/>
        <end position="347"/>
    </location>
</feature>
<dbReference type="InterPro" id="IPR027417">
    <property type="entry name" value="P-loop_NTPase"/>
</dbReference>
<dbReference type="InterPro" id="IPR007502">
    <property type="entry name" value="Helicase-assoc_dom"/>
</dbReference>
<dbReference type="FunFam" id="3.40.50.300:FF:000726">
    <property type="entry name" value="Pre-mRNA-splicing factor ATP-dependent RNA helicase"/>
    <property type="match status" value="1"/>
</dbReference>
<feature type="compositionally biased region" description="Low complexity" evidence="11">
    <location>
        <begin position="88"/>
        <end position="118"/>
    </location>
</feature>
<reference evidence="14 15" key="1">
    <citation type="submission" date="2024-10" db="EMBL/GenBank/DDBJ databases">
        <title>Updated reference genomes for cyclostephanoid diatoms.</title>
        <authorList>
            <person name="Roberts W.R."/>
            <person name="Alverson A.J."/>
        </authorList>
    </citation>
    <scope>NUCLEOTIDE SEQUENCE [LARGE SCALE GENOMIC DNA]</scope>
    <source>
        <strain evidence="14 15">AJA232-27</strain>
    </source>
</reference>
<keyword evidence="9" id="KW-0539">Nucleus</keyword>
<dbReference type="SUPFAM" id="SSF52540">
    <property type="entry name" value="P-loop containing nucleoside triphosphate hydrolases"/>
    <property type="match status" value="1"/>
</dbReference>
<dbReference type="GO" id="GO:0006397">
    <property type="term" value="P:mRNA processing"/>
    <property type="evidence" value="ECO:0007669"/>
    <property type="project" value="UniProtKB-KW"/>
</dbReference>
<feature type="compositionally biased region" description="Basic and acidic residues" evidence="11">
    <location>
        <begin position="472"/>
        <end position="491"/>
    </location>
</feature>
<dbReference type="Pfam" id="PF00271">
    <property type="entry name" value="Helicase_C"/>
    <property type="match status" value="1"/>
</dbReference>
<dbReference type="InterPro" id="IPR002464">
    <property type="entry name" value="DNA/RNA_helicase_DEAH_CS"/>
</dbReference>
<dbReference type="Pfam" id="PF07717">
    <property type="entry name" value="OB_NTP_bind"/>
    <property type="match status" value="1"/>
</dbReference>